<dbReference type="PANTHER" id="PTHR40082:SF1">
    <property type="entry name" value="BLR5956 PROTEIN"/>
    <property type="match status" value="1"/>
</dbReference>
<dbReference type="SUPFAM" id="SSF69618">
    <property type="entry name" value="HemD-like"/>
    <property type="match status" value="1"/>
</dbReference>
<evidence type="ECO:0000259" key="3">
    <source>
        <dbReference type="PROSITE" id="PS51755"/>
    </source>
</evidence>
<dbReference type="GO" id="GO:0006780">
    <property type="term" value="P:uroporphyrinogen III biosynthetic process"/>
    <property type="evidence" value="ECO:0007669"/>
    <property type="project" value="InterPro"/>
</dbReference>
<reference evidence="4 5" key="1">
    <citation type="submission" date="2016-10" db="EMBL/GenBank/DDBJ databases">
        <authorList>
            <person name="de Groot N.N."/>
        </authorList>
    </citation>
    <scope>NUCLEOTIDE SEQUENCE [LARGE SCALE GENOMIC DNA]</scope>
    <source>
        <strain evidence="4 5">NP_1H</strain>
    </source>
</reference>
<dbReference type="PROSITE" id="PS51755">
    <property type="entry name" value="OMPR_PHOB"/>
    <property type="match status" value="1"/>
</dbReference>
<accession>A0A1G8GPS4</accession>
<dbReference type="STRING" id="335973.SAMN04488693_104212"/>
<feature type="DNA-binding region" description="OmpR/PhoB-type" evidence="2">
    <location>
        <begin position="335"/>
        <end position="429"/>
    </location>
</feature>
<keyword evidence="5" id="KW-1185">Reference proteome</keyword>
<dbReference type="GO" id="GO:0004852">
    <property type="term" value="F:uroporphyrinogen-III synthase activity"/>
    <property type="evidence" value="ECO:0007669"/>
    <property type="project" value="InterPro"/>
</dbReference>
<keyword evidence="1 2" id="KW-0238">DNA-binding</keyword>
<dbReference type="Gene3D" id="1.10.10.10">
    <property type="entry name" value="Winged helix-like DNA-binding domain superfamily/Winged helix DNA-binding domain"/>
    <property type="match status" value="1"/>
</dbReference>
<evidence type="ECO:0000256" key="1">
    <source>
        <dbReference type="ARBA" id="ARBA00023125"/>
    </source>
</evidence>
<dbReference type="Gene3D" id="3.40.50.10090">
    <property type="match status" value="2"/>
</dbReference>
<dbReference type="GO" id="GO:0006355">
    <property type="term" value="P:regulation of DNA-templated transcription"/>
    <property type="evidence" value="ECO:0007669"/>
    <property type="project" value="InterPro"/>
</dbReference>
<dbReference type="InterPro" id="IPR003754">
    <property type="entry name" value="4pyrrol_synth_uPrphyn_synth"/>
</dbReference>
<dbReference type="CDD" id="cd06578">
    <property type="entry name" value="HemD"/>
    <property type="match status" value="1"/>
</dbReference>
<dbReference type="InterPro" id="IPR016032">
    <property type="entry name" value="Sig_transdc_resp-reg_C-effctor"/>
</dbReference>
<evidence type="ECO:0000313" key="5">
    <source>
        <dbReference type="Proteomes" id="UP000199258"/>
    </source>
</evidence>
<evidence type="ECO:0000256" key="2">
    <source>
        <dbReference type="PROSITE-ProRule" id="PRU01091"/>
    </source>
</evidence>
<dbReference type="SUPFAM" id="SSF46894">
    <property type="entry name" value="C-terminal effector domain of the bipartite response regulators"/>
    <property type="match status" value="1"/>
</dbReference>
<dbReference type="InterPro" id="IPR036108">
    <property type="entry name" value="4pyrrol_syn_uPrphyn_synt_sf"/>
</dbReference>
<dbReference type="CDD" id="cd00383">
    <property type="entry name" value="trans_reg_C"/>
    <property type="match status" value="1"/>
</dbReference>
<name>A0A1G8GPS4_9MICC</name>
<dbReference type="EMBL" id="FNDT01000004">
    <property type="protein sequence ID" value="SDH96415.1"/>
    <property type="molecule type" value="Genomic_DNA"/>
</dbReference>
<dbReference type="Pfam" id="PF02602">
    <property type="entry name" value="HEM4"/>
    <property type="match status" value="1"/>
</dbReference>
<dbReference type="InterPro" id="IPR036388">
    <property type="entry name" value="WH-like_DNA-bd_sf"/>
</dbReference>
<dbReference type="GO" id="GO:0003677">
    <property type="term" value="F:DNA binding"/>
    <property type="evidence" value="ECO:0007669"/>
    <property type="project" value="UniProtKB-UniRule"/>
</dbReference>
<dbReference type="NCBIfam" id="NF005568">
    <property type="entry name" value="PRK07239.1"/>
    <property type="match status" value="1"/>
</dbReference>
<sequence length="429" mass="44749">MTVSGAGASDGGVMTVSARVTGAGASDGGVMPVSAPVTRPDASDGGVVTAAPLTAPVATDASAVSADGSLAGFRIGVTSDRRSGDLIDALERRGARVLHAPALKIAPVAADLPLIEDTRRIIAARPDYAVVTTAYGLRRWSEAADAAGVGDALLDVLGTSKIYVRGPKARGAVRAAGLTDVGISHDETTASLVNMMLGLDLRGKTVAVQLHGYTDYRQLDRLRQAGASVLTATPYRWVKPAGSDQLPRLIETVCNGGLDVVTFTSAPAVDAVLSTASEMGCREEFVQALRGPVAAAVVGPVTAQPLVEAGISPLIPERYRMGALIRLVCEYLGQHRVLQYPSRYGLIELRGKNLRIDGNAVELAPAPMSLFRALVEANGAVLSREQLVGVLPGDAGEHALDMTISRLRKSLPEPNLVGTVIKRGYRLQI</sequence>
<gene>
    <name evidence="4" type="ORF">SAMN04488693_104212</name>
</gene>
<proteinExistence type="predicted"/>
<organism evidence="4 5">
    <name type="scientific">Arthrobacter subterraneus</name>
    <dbReference type="NCBI Taxonomy" id="335973"/>
    <lineage>
        <taxon>Bacteria</taxon>
        <taxon>Bacillati</taxon>
        <taxon>Actinomycetota</taxon>
        <taxon>Actinomycetes</taxon>
        <taxon>Micrococcales</taxon>
        <taxon>Micrococcaceae</taxon>
        <taxon>Arthrobacter</taxon>
    </lineage>
</organism>
<dbReference type="Proteomes" id="UP000199258">
    <property type="component" value="Unassembled WGS sequence"/>
</dbReference>
<evidence type="ECO:0000313" key="4">
    <source>
        <dbReference type="EMBL" id="SDH96415.1"/>
    </source>
</evidence>
<dbReference type="Pfam" id="PF00486">
    <property type="entry name" value="Trans_reg_C"/>
    <property type="match status" value="1"/>
</dbReference>
<dbReference type="InterPro" id="IPR001867">
    <property type="entry name" value="OmpR/PhoB-type_DNA-bd"/>
</dbReference>
<dbReference type="SMART" id="SM00862">
    <property type="entry name" value="Trans_reg_C"/>
    <property type="match status" value="1"/>
</dbReference>
<protein>
    <submittedName>
        <fullName evidence="4">Uroporphyrinogen-III synthase</fullName>
    </submittedName>
</protein>
<feature type="domain" description="OmpR/PhoB-type" evidence="3">
    <location>
        <begin position="335"/>
        <end position="429"/>
    </location>
</feature>
<dbReference type="PANTHER" id="PTHR40082">
    <property type="entry name" value="BLR5956 PROTEIN"/>
    <property type="match status" value="1"/>
</dbReference>
<dbReference type="AlphaFoldDB" id="A0A1G8GPS4"/>
<dbReference type="GO" id="GO:0000160">
    <property type="term" value="P:phosphorelay signal transduction system"/>
    <property type="evidence" value="ECO:0007669"/>
    <property type="project" value="InterPro"/>
</dbReference>
<dbReference type="InterPro" id="IPR039793">
    <property type="entry name" value="UROS/Hem4"/>
</dbReference>